<dbReference type="AlphaFoldDB" id="A0A0E9PDS1"/>
<reference evidence="1" key="2">
    <citation type="journal article" date="2015" name="Fish Shellfish Immunol.">
        <title>Early steps in the European eel (Anguilla anguilla)-Vibrio vulnificus interaction in the gills: Role of the RtxA13 toxin.</title>
        <authorList>
            <person name="Callol A."/>
            <person name="Pajuelo D."/>
            <person name="Ebbesson L."/>
            <person name="Teles M."/>
            <person name="MacKenzie S."/>
            <person name="Amaro C."/>
        </authorList>
    </citation>
    <scope>NUCLEOTIDE SEQUENCE</scope>
</reference>
<sequence>MLVRSGLLLWPCSEVRTAASAILVRSGLLLQSY</sequence>
<reference evidence="1" key="1">
    <citation type="submission" date="2014-11" db="EMBL/GenBank/DDBJ databases">
        <authorList>
            <person name="Amaro Gonzalez C."/>
        </authorList>
    </citation>
    <scope>NUCLEOTIDE SEQUENCE</scope>
</reference>
<dbReference type="EMBL" id="GBXM01105826">
    <property type="protein sequence ID" value="JAH02751.1"/>
    <property type="molecule type" value="Transcribed_RNA"/>
</dbReference>
<organism evidence="1">
    <name type="scientific">Anguilla anguilla</name>
    <name type="common">European freshwater eel</name>
    <name type="synonym">Muraena anguilla</name>
    <dbReference type="NCBI Taxonomy" id="7936"/>
    <lineage>
        <taxon>Eukaryota</taxon>
        <taxon>Metazoa</taxon>
        <taxon>Chordata</taxon>
        <taxon>Craniata</taxon>
        <taxon>Vertebrata</taxon>
        <taxon>Euteleostomi</taxon>
        <taxon>Actinopterygii</taxon>
        <taxon>Neopterygii</taxon>
        <taxon>Teleostei</taxon>
        <taxon>Anguilliformes</taxon>
        <taxon>Anguillidae</taxon>
        <taxon>Anguilla</taxon>
    </lineage>
</organism>
<accession>A0A0E9PDS1</accession>
<proteinExistence type="predicted"/>
<name>A0A0E9PDS1_ANGAN</name>
<evidence type="ECO:0000313" key="1">
    <source>
        <dbReference type="EMBL" id="JAH02751.1"/>
    </source>
</evidence>
<protein>
    <submittedName>
        <fullName evidence="1">Uncharacterized protein</fullName>
    </submittedName>
</protein>